<sequence length="154" mass="17287">MKQLKYTLLIMLAALLLLPAGAGAVEAQKDLKIQDVFTRYGKSKNVTMVELSNEMLETYGMTRYKSITIKNDPEALRFTRQCLEADQQGARKIKEVTDDGGVVSAYYQLPGKSPDVNRFVLFKVNSKGVITLVYIEGELDSDDLITLLFTEKKL</sequence>
<dbReference type="InterPro" id="IPR046090">
    <property type="entry name" value="DUF6108"/>
</dbReference>
<evidence type="ECO:0000256" key="1">
    <source>
        <dbReference type="SAM" id="SignalP"/>
    </source>
</evidence>
<proteinExistence type="predicted"/>
<name>A0A3D8HD33_9BACT</name>
<reference evidence="2 5" key="2">
    <citation type="submission" date="2020-08" db="EMBL/GenBank/DDBJ databases">
        <title>Genome public.</title>
        <authorList>
            <person name="Liu C."/>
            <person name="Sun Q."/>
        </authorList>
    </citation>
    <scope>NUCLEOTIDE SEQUENCE [LARGE SCALE GENOMIC DNA]</scope>
    <source>
        <strain evidence="2 5">426_9</strain>
    </source>
</reference>
<organism evidence="3 4">
    <name type="scientific">Parabacteroides acidifaciens</name>
    <dbReference type="NCBI Taxonomy" id="2290935"/>
    <lineage>
        <taxon>Bacteria</taxon>
        <taxon>Pseudomonadati</taxon>
        <taxon>Bacteroidota</taxon>
        <taxon>Bacteroidia</taxon>
        <taxon>Bacteroidales</taxon>
        <taxon>Tannerellaceae</taxon>
        <taxon>Parabacteroides</taxon>
    </lineage>
</organism>
<keyword evidence="1" id="KW-0732">Signal</keyword>
<protein>
    <recommendedName>
        <fullName evidence="6">DUF4252 domain-containing protein</fullName>
    </recommendedName>
</protein>
<dbReference type="Proteomes" id="UP000629596">
    <property type="component" value="Unassembled WGS sequence"/>
</dbReference>
<feature type="chain" id="PRO_5017670654" description="DUF4252 domain-containing protein" evidence="1">
    <location>
        <begin position="25"/>
        <end position="154"/>
    </location>
</feature>
<dbReference type="RefSeq" id="WP_115499890.1">
    <property type="nucleotide sequence ID" value="NZ_JACRTI010000027.1"/>
</dbReference>
<dbReference type="Proteomes" id="UP000256321">
    <property type="component" value="Unassembled WGS sequence"/>
</dbReference>
<dbReference type="AlphaFoldDB" id="A0A3D8HD33"/>
<evidence type="ECO:0000313" key="4">
    <source>
        <dbReference type="Proteomes" id="UP000256321"/>
    </source>
</evidence>
<feature type="signal peptide" evidence="1">
    <location>
        <begin position="1"/>
        <end position="24"/>
    </location>
</feature>
<comment type="caution">
    <text evidence="3">The sequence shown here is derived from an EMBL/GenBank/DDBJ whole genome shotgun (WGS) entry which is preliminary data.</text>
</comment>
<evidence type="ECO:0000313" key="5">
    <source>
        <dbReference type="Proteomes" id="UP000629596"/>
    </source>
</evidence>
<dbReference type="EMBL" id="QREV01000027">
    <property type="protein sequence ID" value="RDU48899.1"/>
    <property type="molecule type" value="Genomic_DNA"/>
</dbReference>
<evidence type="ECO:0000313" key="2">
    <source>
        <dbReference type="EMBL" id="MBC8602386.1"/>
    </source>
</evidence>
<dbReference type="EMBL" id="JACRTI010000027">
    <property type="protein sequence ID" value="MBC8602386.1"/>
    <property type="molecule type" value="Genomic_DNA"/>
</dbReference>
<keyword evidence="5" id="KW-1185">Reference proteome</keyword>
<gene>
    <name evidence="3" type="ORF">DWU89_12065</name>
    <name evidence="2" type="ORF">H8784_11760</name>
</gene>
<evidence type="ECO:0000313" key="3">
    <source>
        <dbReference type="EMBL" id="RDU48899.1"/>
    </source>
</evidence>
<evidence type="ECO:0008006" key="6">
    <source>
        <dbReference type="Google" id="ProtNLM"/>
    </source>
</evidence>
<reference evidence="3 4" key="1">
    <citation type="submission" date="2018-07" db="EMBL/GenBank/DDBJ databases">
        <title>Parabacteroides acidifaciens nov. sp., isolated from human feces.</title>
        <authorList>
            <person name="Wang Y.J."/>
        </authorList>
    </citation>
    <scope>NUCLEOTIDE SEQUENCE [LARGE SCALE GENOMIC DNA]</scope>
    <source>
        <strain evidence="3 4">426-9</strain>
    </source>
</reference>
<accession>A0A3D8HD33</accession>
<dbReference type="Pfam" id="PF19603">
    <property type="entry name" value="DUF6108"/>
    <property type="match status" value="1"/>
</dbReference>